<name>A0ABT9Y7Q3_9FIRM</name>
<proteinExistence type="predicted"/>
<dbReference type="RefSeq" id="WP_196603996.1">
    <property type="nucleotide sequence ID" value="NZ_CP116940.1"/>
</dbReference>
<protein>
    <submittedName>
        <fullName evidence="1">Uncharacterized protein</fullName>
    </submittedName>
</protein>
<keyword evidence="2" id="KW-1185">Reference proteome</keyword>
<evidence type="ECO:0000313" key="1">
    <source>
        <dbReference type="EMBL" id="MDQ0203868.1"/>
    </source>
</evidence>
<sequence>MKLKLSGYYKLPHLTSPISFDFEDVFNTAFMKKYTRYKTFEQFLNNGRFNISDQKDFENLPEKSMNIHVAKNTKFKTWQEMIDFATDRYIKKNINRTEL</sequence>
<gene>
    <name evidence="1" type="ORF">J2S01_001587</name>
</gene>
<dbReference type="EMBL" id="JAUSUE010000010">
    <property type="protein sequence ID" value="MDQ0203868.1"/>
    <property type="molecule type" value="Genomic_DNA"/>
</dbReference>
<accession>A0ABT9Y7Q3</accession>
<reference evidence="1 2" key="1">
    <citation type="submission" date="2023-07" db="EMBL/GenBank/DDBJ databases">
        <title>Genomic Encyclopedia of Type Strains, Phase IV (KMG-IV): sequencing the most valuable type-strain genomes for metagenomic binning, comparative biology and taxonomic classification.</title>
        <authorList>
            <person name="Goeker M."/>
        </authorList>
    </citation>
    <scope>NUCLEOTIDE SEQUENCE [LARGE SCALE GENOMIC DNA]</scope>
    <source>
        <strain evidence="1 2">DSM 16980</strain>
    </source>
</reference>
<comment type="caution">
    <text evidence="1">The sequence shown here is derived from an EMBL/GenBank/DDBJ whole genome shotgun (WGS) entry which is preliminary data.</text>
</comment>
<evidence type="ECO:0000313" key="2">
    <source>
        <dbReference type="Proteomes" id="UP001239167"/>
    </source>
</evidence>
<dbReference type="Proteomes" id="UP001239167">
    <property type="component" value="Unassembled WGS sequence"/>
</dbReference>
<organism evidence="1 2">
    <name type="scientific">Pectinatus haikarae</name>
    <dbReference type="NCBI Taxonomy" id="349096"/>
    <lineage>
        <taxon>Bacteria</taxon>
        <taxon>Bacillati</taxon>
        <taxon>Bacillota</taxon>
        <taxon>Negativicutes</taxon>
        <taxon>Selenomonadales</taxon>
        <taxon>Selenomonadaceae</taxon>
        <taxon>Pectinatus</taxon>
    </lineage>
</organism>